<dbReference type="Proteomes" id="UP000823388">
    <property type="component" value="Chromosome 3K"/>
</dbReference>
<gene>
    <name evidence="2" type="ORF">PVAP13_3KG548432</name>
</gene>
<organism evidence="2 3">
    <name type="scientific">Panicum virgatum</name>
    <name type="common">Blackwell switchgrass</name>
    <dbReference type="NCBI Taxonomy" id="38727"/>
    <lineage>
        <taxon>Eukaryota</taxon>
        <taxon>Viridiplantae</taxon>
        <taxon>Streptophyta</taxon>
        <taxon>Embryophyta</taxon>
        <taxon>Tracheophyta</taxon>
        <taxon>Spermatophyta</taxon>
        <taxon>Magnoliopsida</taxon>
        <taxon>Liliopsida</taxon>
        <taxon>Poales</taxon>
        <taxon>Poaceae</taxon>
        <taxon>PACMAD clade</taxon>
        <taxon>Panicoideae</taxon>
        <taxon>Panicodae</taxon>
        <taxon>Paniceae</taxon>
        <taxon>Panicinae</taxon>
        <taxon>Panicum</taxon>
        <taxon>Panicum sect. Hiantes</taxon>
    </lineage>
</organism>
<name>A0A8T0V889_PANVG</name>
<protein>
    <submittedName>
        <fullName evidence="2">Uncharacterized protein</fullName>
    </submittedName>
</protein>
<proteinExistence type="predicted"/>
<accession>A0A8T0V889</accession>
<evidence type="ECO:0000313" key="2">
    <source>
        <dbReference type="EMBL" id="KAG2630798.1"/>
    </source>
</evidence>
<evidence type="ECO:0000256" key="1">
    <source>
        <dbReference type="SAM" id="MobiDB-lite"/>
    </source>
</evidence>
<reference evidence="2" key="1">
    <citation type="submission" date="2020-05" db="EMBL/GenBank/DDBJ databases">
        <title>WGS assembly of Panicum virgatum.</title>
        <authorList>
            <person name="Lovell J.T."/>
            <person name="Jenkins J."/>
            <person name="Shu S."/>
            <person name="Juenger T.E."/>
            <person name="Schmutz J."/>
        </authorList>
    </citation>
    <scope>NUCLEOTIDE SEQUENCE</scope>
    <source>
        <strain evidence="2">AP13</strain>
    </source>
</reference>
<dbReference type="AlphaFoldDB" id="A0A8T0V889"/>
<feature type="region of interest" description="Disordered" evidence="1">
    <location>
        <begin position="1"/>
        <end position="144"/>
    </location>
</feature>
<keyword evidence="3" id="KW-1185">Reference proteome</keyword>
<sequence>MAAAGSSIDGRDNDACNRPPPDPTDTSKAIAGSKVPVAAAPPAPGKKKAPAPSSTKALVAGDPKRLPRPPAAVAKGSNQKRRRLKAAQTEKAGRNILQSLSGDGDGSVPASISGDGEREVTGEPGGRTFSQSPAGKSPAGMSPLPSLIINLLVRRTSWLNRPGGGGAPTCVNT</sequence>
<comment type="caution">
    <text evidence="2">The sequence shown here is derived from an EMBL/GenBank/DDBJ whole genome shotgun (WGS) entry which is preliminary data.</text>
</comment>
<dbReference type="EMBL" id="CM029041">
    <property type="protein sequence ID" value="KAG2630798.1"/>
    <property type="molecule type" value="Genomic_DNA"/>
</dbReference>
<evidence type="ECO:0000313" key="3">
    <source>
        <dbReference type="Proteomes" id="UP000823388"/>
    </source>
</evidence>